<evidence type="ECO:0000256" key="1">
    <source>
        <dbReference type="SAM" id="MobiDB-lite"/>
    </source>
</evidence>
<evidence type="ECO:0000313" key="2">
    <source>
        <dbReference type="EMBL" id="RWA11480.1"/>
    </source>
</evidence>
<dbReference type="STRING" id="363999.A0A439DAN9"/>
<gene>
    <name evidence="2" type="ORF">EKO27_g3648</name>
</gene>
<dbReference type="Proteomes" id="UP000286045">
    <property type="component" value="Unassembled WGS sequence"/>
</dbReference>
<name>A0A439DAN9_9PEZI</name>
<keyword evidence="3" id="KW-1185">Reference proteome</keyword>
<protein>
    <submittedName>
        <fullName evidence="2">Uncharacterized protein</fullName>
    </submittedName>
</protein>
<dbReference type="EMBL" id="RYZI01000079">
    <property type="protein sequence ID" value="RWA11480.1"/>
    <property type="molecule type" value="Genomic_DNA"/>
</dbReference>
<feature type="compositionally biased region" description="Low complexity" evidence="1">
    <location>
        <begin position="200"/>
        <end position="222"/>
    </location>
</feature>
<sequence length="334" mass="37735">MIHPSGRPRVPFQRRNPLNNRSSNQDGPPPELKTVHKPTPKECTEVKGIIGKATNFPPEIVDIVMDFAEYWACSISSIDYSVTSSKQLSIRGGTENENALLLRTEPLGLTTWHPDDQDSWRVAAPPYKLVEEYPRKKLERFVEGPPSTLDHPFRKIVFDIVSRDQGWSHELTTHHTYRSSWTWFDAGIDRFDKGHALEHTGTSEPEASSSSDSTGSDKGPTTAAIRPVWPPLKKHSSEYDHALHATADHKIQCHRIAEQDFQHHRIEWLYTDNIDPESSAGQELDSIGRGSATGNGDFLNNLKVGDMVTVWGRARFPGWVNIIQKVQVEVYWAL</sequence>
<reference evidence="2 3" key="1">
    <citation type="submission" date="2018-12" db="EMBL/GenBank/DDBJ databases">
        <title>Draft genome sequence of Xylaria grammica IHI A82.</title>
        <authorList>
            <person name="Buettner E."/>
            <person name="Kellner H."/>
        </authorList>
    </citation>
    <scope>NUCLEOTIDE SEQUENCE [LARGE SCALE GENOMIC DNA]</scope>
    <source>
        <strain evidence="2 3">IHI A82</strain>
    </source>
</reference>
<feature type="region of interest" description="Disordered" evidence="1">
    <location>
        <begin position="1"/>
        <end position="40"/>
    </location>
</feature>
<comment type="caution">
    <text evidence="2">The sequence shown here is derived from an EMBL/GenBank/DDBJ whole genome shotgun (WGS) entry which is preliminary data.</text>
</comment>
<evidence type="ECO:0000313" key="3">
    <source>
        <dbReference type="Proteomes" id="UP000286045"/>
    </source>
</evidence>
<proteinExistence type="predicted"/>
<dbReference type="AlphaFoldDB" id="A0A439DAN9"/>
<feature type="region of interest" description="Disordered" evidence="1">
    <location>
        <begin position="198"/>
        <end position="230"/>
    </location>
</feature>
<organism evidence="2 3">
    <name type="scientific">Xylaria grammica</name>
    <dbReference type="NCBI Taxonomy" id="363999"/>
    <lineage>
        <taxon>Eukaryota</taxon>
        <taxon>Fungi</taxon>
        <taxon>Dikarya</taxon>
        <taxon>Ascomycota</taxon>
        <taxon>Pezizomycotina</taxon>
        <taxon>Sordariomycetes</taxon>
        <taxon>Xylariomycetidae</taxon>
        <taxon>Xylariales</taxon>
        <taxon>Xylariaceae</taxon>
        <taxon>Xylaria</taxon>
    </lineage>
</organism>
<feature type="compositionally biased region" description="Polar residues" evidence="1">
    <location>
        <begin position="16"/>
        <end position="26"/>
    </location>
</feature>
<accession>A0A439DAN9</accession>